<name>A0A8R7JZI4_TRIUA</name>
<dbReference type="Proteomes" id="UP000015106">
    <property type="component" value="Chromosome 1"/>
</dbReference>
<feature type="region of interest" description="Disordered" evidence="1">
    <location>
        <begin position="1"/>
        <end position="61"/>
    </location>
</feature>
<reference evidence="2" key="3">
    <citation type="submission" date="2022-06" db="UniProtKB">
        <authorList>
            <consortium name="EnsemblPlants"/>
        </authorList>
    </citation>
    <scope>IDENTIFICATION</scope>
</reference>
<dbReference type="Gramene" id="TuG1812G0100002061.01.T02">
    <property type="protein sequence ID" value="TuG1812G0100002061.01.T02"/>
    <property type="gene ID" value="TuG1812G0100002061.01"/>
</dbReference>
<reference evidence="3" key="1">
    <citation type="journal article" date="2013" name="Nature">
        <title>Draft genome of the wheat A-genome progenitor Triticum urartu.</title>
        <authorList>
            <person name="Ling H.Q."/>
            <person name="Zhao S."/>
            <person name="Liu D."/>
            <person name="Wang J."/>
            <person name="Sun H."/>
            <person name="Zhang C."/>
            <person name="Fan H."/>
            <person name="Li D."/>
            <person name="Dong L."/>
            <person name="Tao Y."/>
            <person name="Gao C."/>
            <person name="Wu H."/>
            <person name="Li Y."/>
            <person name="Cui Y."/>
            <person name="Guo X."/>
            <person name="Zheng S."/>
            <person name="Wang B."/>
            <person name="Yu K."/>
            <person name="Liang Q."/>
            <person name="Yang W."/>
            <person name="Lou X."/>
            <person name="Chen J."/>
            <person name="Feng M."/>
            <person name="Jian J."/>
            <person name="Zhang X."/>
            <person name="Luo G."/>
            <person name="Jiang Y."/>
            <person name="Liu J."/>
            <person name="Wang Z."/>
            <person name="Sha Y."/>
            <person name="Zhang B."/>
            <person name="Wu H."/>
            <person name="Tang D."/>
            <person name="Shen Q."/>
            <person name="Xue P."/>
            <person name="Zou S."/>
            <person name="Wang X."/>
            <person name="Liu X."/>
            <person name="Wang F."/>
            <person name="Yang Y."/>
            <person name="An X."/>
            <person name="Dong Z."/>
            <person name="Zhang K."/>
            <person name="Zhang X."/>
            <person name="Luo M.C."/>
            <person name="Dvorak J."/>
            <person name="Tong Y."/>
            <person name="Wang J."/>
            <person name="Yang H."/>
            <person name="Li Z."/>
            <person name="Wang D."/>
            <person name="Zhang A."/>
            <person name="Wang J."/>
        </authorList>
    </citation>
    <scope>NUCLEOTIDE SEQUENCE</scope>
    <source>
        <strain evidence="3">cv. G1812</strain>
    </source>
</reference>
<evidence type="ECO:0000313" key="3">
    <source>
        <dbReference type="Proteomes" id="UP000015106"/>
    </source>
</evidence>
<reference evidence="2" key="2">
    <citation type="submission" date="2018-03" db="EMBL/GenBank/DDBJ databases">
        <title>The Triticum urartu genome reveals the dynamic nature of wheat genome evolution.</title>
        <authorList>
            <person name="Ling H."/>
            <person name="Ma B."/>
            <person name="Shi X."/>
            <person name="Liu H."/>
            <person name="Dong L."/>
            <person name="Sun H."/>
            <person name="Cao Y."/>
            <person name="Gao Q."/>
            <person name="Zheng S."/>
            <person name="Li Y."/>
            <person name="Yu Y."/>
            <person name="Du H."/>
            <person name="Qi M."/>
            <person name="Li Y."/>
            <person name="Yu H."/>
            <person name="Cui Y."/>
            <person name="Wang N."/>
            <person name="Chen C."/>
            <person name="Wu H."/>
            <person name="Zhao Y."/>
            <person name="Zhang J."/>
            <person name="Li Y."/>
            <person name="Zhou W."/>
            <person name="Zhang B."/>
            <person name="Hu W."/>
            <person name="Eijk M."/>
            <person name="Tang J."/>
            <person name="Witsenboer H."/>
            <person name="Zhao S."/>
            <person name="Li Z."/>
            <person name="Zhang A."/>
            <person name="Wang D."/>
            <person name="Liang C."/>
        </authorList>
    </citation>
    <scope>NUCLEOTIDE SEQUENCE [LARGE SCALE GENOMIC DNA]</scope>
    <source>
        <strain evidence="2">cv. G1812</strain>
    </source>
</reference>
<feature type="region of interest" description="Disordered" evidence="1">
    <location>
        <begin position="167"/>
        <end position="188"/>
    </location>
</feature>
<evidence type="ECO:0000313" key="2">
    <source>
        <dbReference type="EnsemblPlants" id="TuG1812G0100002061.01.T02"/>
    </source>
</evidence>
<proteinExistence type="predicted"/>
<dbReference type="EnsemblPlants" id="TuG1812G0100002061.01.T02">
    <property type="protein sequence ID" value="TuG1812G0100002061.01.T02"/>
    <property type="gene ID" value="TuG1812G0100002061.01"/>
</dbReference>
<organism evidence="2 3">
    <name type="scientific">Triticum urartu</name>
    <name type="common">Red wild einkorn</name>
    <name type="synonym">Crithodium urartu</name>
    <dbReference type="NCBI Taxonomy" id="4572"/>
    <lineage>
        <taxon>Eukaryota</taxon>
        <taxon>Viridiplantae</taxon>
        <taxon>Streptophyta</taxon>
        <taxon>Embryophyta</taxon>
        <taxon>Tracheophyta</taxon>
        <taxon>Spermatophyta</taxon>
        <taxon>Magnoliopsida</taxon>
        <taxon>Liliopsida</taxon>
        <taxon>Poales</taxon>
        <taxon>Poaceae</taxon>
        <taxon>BOP clade</taxon>
        <taxon>Pooideae</taxon>
        <taxon>Triticodae</taxon>
        <taxon>Triticeae</taxon>
        <taxon>Triticinae</taxon>
        <taxon>Triticum</taxon>
    </lineage>
</organism>
<dbReference type="AlphaFoldDB" id="A0A8R7JZI4"/>
<evidence type="ECO:0000256" key="1">
    <source>
        <dbReference type="SAM" id="MobiDB-lite"/>
    </source>
</evidence>
<feature type="compositionally biased region" description="Low complexity" evidence="1">
    <location>
        <begin position="9"/>
        <end position="28"/>
    </location>
</feature>
<accession>A0A8R7JZI4</accession>
<sequence length="204" mass="21421">MSSTSMAGTPTPRSRSSHSTPRARSSAPCNATSSTPTRGAPRSRWRGPTDGAVDWGRSDAPTVEEVVGPDGVDFVAGDDALAFGSGVTDLNMVGPLELVVSNGAGEGLAELELLSISSPCRSQDGAGRELLKECPKHKILDSLLKAYRYTQILVGRPSAIVSADFLPEDHQSSPRPTSPQPIHSSPAIEHSAPCYTADLVKLCK</sequence>
<keyword evidence="3" id="KW-1185">Reference proteome</keyword>
<protein>
    <submittedName>
        <fullName evidence="2">Uncharacterized protein</fullName>
    </submittedName>
</protein>